<dbReference type="KEGG" id="cpro:CPRO_25450"/>
<sequence length="118" mass="14098">MKEMIYKYRILFIIGFVLLFLFGRNILIHRFSSESWQKYPEKRVDMVDDLLSKYELMGMTQEEVISLLGQSTDTEYFKTENNMVYYLGPERGLISIDSEWLVLEVQKNQITKVNILRD</sequence>
<gene>
    <name evidence="1" type="ORF">CPRO_25450</name>
    <name evidence="2" type="ORF">SAMN02745151_00912</name>
</gene>
<protein>
    <recommendedName>
        <fullName evidence="5">Outer membrane protein assembly factor BamE</fullName>
    </recommendedName>
</protein>
<organism evidence="2 4">
    <name type="scientific">Anaerotignum propionicum DSM 1682</name>
    <dbReference type="NCBI Taxonomy" id="991789"/>
    <lineage>
        <taxon>Bacteria</taxon>
        <taxon>Bacillati</taxon>
        <taxon>Bacillota</taxon>
        <taxon>Clostridia</taxon>
        <taxon>Lachnospirales</taxon>
        <taxon>Anaerotignaceae</taxon>
        <taxon>Anaerotignum</taxon>
    </lineage>
</organism>
<evidence type="ECO:0000313" key="4">
    <source>
        <dbReference type="Proteomes" id="UP000184204"/>
    </source>
</evidence>
<evidence type="ECO:0008006" key="5">
    <source>
        <dbReference type="Google" id="ProtNLM"/>
    </source>
</evidence>
<reference evidence="1 3" key="1">
    <citation type="journal article" date="2016" name="Genome Announc.">
        <title>Complete Genome Sequence of the Amino Acid-Fermenting Clostridium propionicum X2 (DSM 1682).</title>
        <authorList>
            <person name="Poehlein A."/>
            <person name="Schlien K."/>
            <person name="Chowdhury N.P."/>
            <person name="Gottschalk G."/>
            <person name="Buckel W."/>
            <person name="Daniel R."/>
        </authorList>
    </citation>
    <scope>NUCLEOTIDE SEQUENCE [LARGE SCALE GENOMIC DNA]</scope>
    <source>
        <strain evidence="1 3">X2</strain>
    </source>
</reference>
<reference evidence="2" key="4">
    <citation type="submission" date="2016-11" db="EMBL/GenBank/DDBJ databases">
        <authorList>
            <person name="Varghese N."/>
            <person name="Submissions S."/>
        </authorList>
    </citation>
    <scope>NUCLEOTIDE SEQUENCE</scope>
    <source>
        <strain evidence="2">DSM 1682</strain>
    </source>
</reference>
<dbReference type="Proteomes" id="UP000068026">
    <property type="component" value="Chromosome"/>
</dbReference>
<dbReference type="EMBL" id="FQUA01000003">
    <property type="protein sequence ID" value="SHE51257.1"/>
    <property type="molecule type" value="Genomic_DNA"/>
</dbReference>
<evidence type="ECO:0000313" key="1">
    <source>
        <dbReference type="EMBL" id="AMJ42093.1"/>
    </source>
</evidence>
<reference evidence="4" key="3">
    <citation type="submission" date="2016-11" db="EMBL/GenBank/DDBJ databases">
        <authorList>
            <person name="Jaros S."/>
            <person name="Januszkiewicz K."/>
            <person name="Wedrychowicz H."/>
        </authorList>
    </citation>
    <scope>NUCLEOTIDE SEQUENCE [LARGE SCALE GENOMIC DNA]</scope>
    <source>
        <strain evidence="4">DSM 1682</strain>
    </source>
</reference>
<dbReference type="AlphaFoldDB" id="A0A110A7P4"/>
<proteinExistence type="predicted"/>
<dbReference type="EMBL" id="CP014223">
    <property type="protein sequence ID" value="AMJ42093.1"/>
    <property type="molecule type" value="Genomic_DNA"/>
</dbReference>
<reference evidence="3" key="2">
    <citation type="submission" date="2016-01" db="EMBL/GenBank/DDBJ databases">
        <authorList>
            <person name="Poehlein A."/>
            <person name="Schlien K."/>
            <person name="Gottschalk G."/>
            <person name="Buckel W."/>
            <person name="Daniel R."/>
        </authorList>
    </citation>
    <scope>NUCLEOTIDE SEQUENCE [LARGE SCALE GENOMIC DNA]</scope>
    <source>
        <strain evidence="3">X2</strain>
    </source>
</reference>
<dbReference type="Proteomes" id="UP000184204">
    <property type="component" value="Unassembled WGS sequence"/>
</dbReference>
<evidence type="ECO:0000313" key="2">
    <source>
        <dbReference type="EMBL" id="SHE51257.1"/>
    </source>
</evidence>
<evidence type="ECO:0000313" key="3">
    <source>
        <dbReference type="Proteomes" id="UP000068026"/>
    </source>
</evidence>
<keyword evidence="3" id="KW-1185">Reference proteome</keyword>
<name>A0A110A7P4_ANAPI</name>
<accession>A0A110A7P4</accession>